<dbReference type="STRING" id="1437609.BCAL_0265"/>
<protein>
    <submittedName>
        <fullName evidence="5">Histidine kinase dimerization/phosphoacceptor domain protein</fullName>
    </submittedName>
</protein>
<dbReference type="PANTHER" id="PTHR24421">
    <property type="entry name" value="NITRATE/NITRITE SENSOR PROTEIN NARX-RELATED"/>
    <property type="match status" value="1"/>
</dbReference>
<comment type="caution">
    <text evidence="5">The sequence shown here is derived from an EMBL/GenBank/DDBJ whole genome shotgun (WGS) entry which is preliminary data.</text>
</comment>
<dbReference type="AlphaFoldDB" id="A0A087AD10"/>
<keyword evidence="4" id="KW-0812">Transmembrane</keyword>
<keyword evidence="3" id="KW-0902">Two-component regulatory system</keyword>
<feature type="transmembrane region" description="Helical" evidence="4">
    <location>
        <begin position="45"/>
        <end position="69"/>
    </location>
</feature>
<name>A0A087AD10_9BIFI</name>
<evidence type="ECO:0000313" key="6">
    <source>
        <dbReference type="Proteomes" id="UP000029072"/>
    </source>
</evidence>
<feature type="transmembrane region" description="Helical" evidence="4">
    <location>
        <begin position="145"/>
        <end position="165"/>
    </location>
</feature>
<dbReference type="Gene3D" id="1.20.5.1930">
    <property type="match status" value="1"/>
</dbReference>
<keyword evidence="2 5" id="KW-0418">Kinase</keyword>
<dbReference type="Gene3D" id="3.30.565.10">
    <property type="entry name" value="Histidine kinase-like ATPase, C-terminal domain"/>
    <property type="match status" value="1"/>
</dbReference>
<dbReference type="GO" id="GO:0016301">
    <property type="term" value="F:kinase activity"/>
    <property type="evidence" value="ECO:0007669"/>
    <property type="project" value="UniProtKB-KW"/>
</dbReference>
<evidence type="ECO:0000256" key="4">
    <source>
        <dbReference type="SAM" id="Phobius"/>
    </source>
</evidence>
<gene>
    <name evidence="5" type="ORF">BCAL_0265</name>
</gene>
<feature type="transmembrane region" description="Helical" evidence="4">
    <location>
        <begin position="110"/>
        <end position="139"/>
    </location>
</feature>
<keyword evidence="4" id="KW-1133">Transmembrane helix</keyword>
<dbReference type="InterPro" id="IPR036890">
    <property type="entry name" value="HATPase_C_sf"/>
</dbReference>
<dbReference type="OrthoDB" id="3240431at2"/>
<dbReference type="Proteomes" id="UP000029072">
    <property type="component" value="Unassembled WGS sequence"/>
</dbReference>
<dbReference type="GO" id="GO:0000160">
    <property type="term" value="P:phosphorelay signal transduction system"/>
    <property type="evidence" value="ECO:0007669"/>
    <property type="project" value="UniProtKB-KW"/>
</dbReference>
<feature type="transmembrane region" description="Helical" evidence="4">
    <location>
        <begin position="12"/>
        <end position="33"/>
    </location>
</feature>
<dbReference type="EMBL" id="JGYS01000001">
    <property type="protein sequence ID" value="KFI56660.1"/>
    <property type="molecule type" value="Genomic_DNA"/>
</dbReference>
<keyword evidence="4" id="KW-0472">Membrane</keyword>
<dbReference type="eggNOG" id="COG4585">
    <property type="taxonomic scope" value="Bacteria"/>
</dbReference>
<accession>A0A087AD10</accession>
<evidence type="ECO:0000256" key="2">
    <source>
        <dbReference type="ARBA" id="ARBA00022777"/>
    </source>
</evidence>
<keyword evidence="1" id="KW-0808">Transferase</keyword>
<dbReference type="PANTHER" id="PTHR24421:SF61">
    <property type="entry name" value="OXYGEN SENSOR HISTIDINE KINASE NREB"/>
    <property type="match status" value="1"/>
</dbReference>
<evidence type="ECO:0000256" key="1">
    <source>
        <dbReference type="ARBA" id="ARBA00022679"/>
    </source>
</evidence>
<organism evidence="5 6">
    <name type="scientific">Bifidobacterium callitrichos DSM 23973</name>
    <dbReference type="NCBI Taxonomy" id="1437609"/>
    <lineage>
        <taxon>Bacteria</taxon>
        <taxon>Bacillati</taxon>
        <taxon>Actinomycetota</taxon>
        <taxon>Actinomycetes</taxon>
        <taxon>Bifidobacteriales</taxon>
        <taxon>Bifidobacteriaceae</taxon>
        <taxon>Bifidobacterium</taxon>
    </lineage>
</organism>
<proteinExistence type="predicted"/>
<evidence type="ECO:0000256" key="3">
    <source>
        <dbReference type="ARBA" id="ARBA00023012"/>
    </source>
</evidence>
<evidence type="ECO:0000313" key="5">
    <source>
        <dbReference type="EMBL" id="KFI56660.1"/>
    </source>
</evidence>
<reference evidence="5 6" key="1">
    <citation type="submission" date="2014-03" db="EMBL/GenBank/DDBJ databases">
        <title>Genomics of Bifidobacteria.</title>
        <authorList>
            <person name="Ventura M."/>
            <person name="Milani C."/>
            <person name="Lugli G.A."/>
        </authorList>
    </citation>
    <scope>NUCLEOTIDE SEQUENCE [LARGE SCALE GENOMIC DNA]</scope>
    <source>
        <strain evidence="5 6">DSM 23973</strain>
    </source>
</reference>
<dbReference type="InterPro" id="IPR050482">
    <property type="entry name" value="Sensor_HK_TwoCompSys"/>
</dbReference>
<sequence>MSWEWFEGHWRRYSAVAVGLAVMISCIRELMWTDAVYPASAPFTGGVYVACVLLMAVLPTVGAWMTLVLSIAGMLSSGFVDAVNDGLTLIGAHAVSVPWMPPLMMPAAGLSLLMLGYAGGLHMLLAAIAVLIAAGWGWLHGIPPFSVPVVSVVMTATMALLLIGATIRWRGQRIRAVAEERRIASEMTVRDERHRMAARLHDDVTNKLAFLITDLECMRSDPHGITGERLALSQRMAREALDRVHEVIVMMEGNVDDRSETIPAAAHPDARDDARDSIQDDMGERIVEHDVTALLAELDDRLRILGFEGGSSVECRFACALHADAADVLMALIRELYTNMARHARPDGGYDVNVAFDEHRVIVTACDVANAEDTHGAGTGLERLRRELAPLGGTIDVVAGGGGNEAIPGEWSVTAVIPYDPQKFNSRCEMTPGSN</sequence>